<evidence type="ECO:0000313" key="4">
    <source>
        <dbReference type="Proteomes" id="UP000318943"/>
    </source>
</evidence>
<dbReference type="SMART" id="SM00710">
    <property type="entry name" value="PbH1"/>
    <property type="match status" value="8"/>
</dbReference>
<dbReference type="KEGG" id="ccam:M5D45_28310"/>
<dbReference type="InterPro" id="IPR011050">
    <property type="entry name" value="Pectin_lyase_fold/virulence"/>
</dbReference>
<dbReference type="InterPro" id="IPR012334">
    <property type="entry name" value="Pectin_lyas_fold"/>
</dbReference>
<reference evidence="3" key="3">
    <citation type="submission" date="2022-05" db="EMBL/GenBank/DDBJ databases">
        <authorList>
            <person name="Kunte H.-J."/>
        </authorList>
    </citation>
    <scope>NUCLEOTIDE SEQUENCE</scope>
    <source>
        <strain evidence="3">G5</strain>
    </source>
</reference>
<keyword evidence="4" id="KW-1185">Reference proteome</keyword>
<dbReference type="InterPro" id="IPR039448">
    <property type="entry name" value="Beta_helix"/>
</dbReference>
<proteinExistence type="predicted"/>
<dbReference type="EMBL" id="CP097331">
    <property type="protein sequence ID" value="URF06966.1"/>
    <property type="molecule type" value="Genomic_DNA"/>
</dbReference>
<evidence type="ECO:0000313" key="5">
    <source>
        <dbReference type="Proteomes" id="UP001056132"/>
    </source>
</evidence>
<reference evidence="2 4" key="1">
    <citation type="submission" date="2019-05" db="EMBL/GenBank/DDBJ databases">
        <title>Whole genome sequence analysis of Cupriavidus campinensis S14E4C strain.</title>
        <authorList>
            <person name="Abbaszade G."/>
            <person name="Szabo A."/>
            <person name="Toumi M."/>
            <person name="Toth E."/>
        </authorList>
    </citation>
    <scope>NUCLEOTIDE SEQUENCE [LARGE SCALE GENOMIC DNA]</scope>
    <source>
        <strain evidence="2 4">S14E4C</strain>
    </source>
</reference>
<dbReference type="Proteomes" id="UP000318943">
    <property type="component" value="Unassembled WGS sequence"/>
</dbReference>
<dbReference type="SUPFAM" id="SSF51126">
    <property type="entry name" value="Pectin lyase-like"/>
    <property type="match status" value="1"/>
</dbReference>
<accession>A0AAE9IA94</accession>
<dbReference type="RefSeq" id="WP_144197591.1">
    <property type="nucleotide sequence ID" value="NZ_CAJPVH010000002.1"/>
</dbReference>
<dbReference type="EMBL" id="VCIZ01000005">
    <property type="protein sequence ID" value="TSP12622.1"/>
    <property type="molecule type" value="Genomic_DNA"/>
</dbReference>
<dbReference type="AlphaFoldDB" id="A0AAE9IA94"/>
<evidence type="ECO:0000313" key="3">
    <source>
        <dbReference type="EMBL" id="URF06966.1"/>
    </source>
</evidence>
<organism evidence="3 5">
    <name type="scientific">Cupriavidus campinensis</name>
    <dbReference type="NCBI Taxonomy" id="151783"/>
    <lineage>
        <taxon>Bacteria</taxon>
        <taxon>Pseudomonadati</taxon>
        <taxon>Pseudomonadota</taxon>
        <taxon>Betaproteobacteria</taxon>
        <taxon>Burkholderiales</taxon>
        <taxon>Burkholderiaceae</taxon>
        <taxon>Cupriavidus</taxon>
    </lineage>
</organism>
<sequence length="416" mass="42213">MTGRQRKGAAAGVLTALALAALVLWLGGRKEVGGSIDAVGATADVAVQPIAGGADQAAALQAALDSLQPGQRLVLAPGNYRVGNVLAIRGEQVVVSGYGATLTATSPDAQAVEITGRNATLVGVTLVGTGTQRLESSTSAKVSVDGYGIQVLDVTIRGGASAGIFVSRGSSIALVGNKVHGTLADGIHITGGSRDVLVQDNSVTATGDDMIGIVSYQRDGTINQNILVSANYLAGNAWGRGASIVGGTDVTLANNWIEGVQKAAAVLIAQEDGYRTAGVTNVQVTDNMISDIENATQPGNNRLAAGHAAIDINTGTGSVARVLVAGNQVTRATYDGFRAVGNVCNVRVSRNRFVTIGGAALSLQVRNCPTDAWTCDGNTLDGTGIALTGCNGTGSPQVSGADRTRMPQVRTALRQQ</sequence>
<gene>
    <name evidence="2" type="ORF">FGG12_10375</name>
    <name evidence="3" type="ORF">M5D45_28310</name>
</gene>
<evidence type="ECO:0000259" key="1">
    <source>
        <dbReference type="Pfam" id="PF13229"/>
    </source>
</evidence>
<name>A0AAE9IA94_9BURK</name>
<dbReference type="Proteomes" id="UP001056132">
    <property type="component" value="Chromosome 2"/>
</dbReference>
<dbReference type="InterPro" id="IPR006626">
    <property type="entry name" value="PbH1"/>
</dbReference>
<reference evidence="3" key="2">
    <citation type="journal article" date="2022" name="Microbiol. Resour. Announc.">
        <title>Genome Sequence of Cupriavidus campinensis Strain G5, a Member of a Bacterial Consortium Capable of Polyethylene Degradation.</title>
        <authorList>
            <person name="Schneider B."/>
            <person name="Pfeiffer F."/>
            <person name="Dyall-Smith M."/>
            <person name="Kunte H.J."/>
        </authorList>
    </citation>
    <scope>NUCLEOTIDE SEQUENCE</scope>
    <source>
        <strain evidence="3">G5</strain>
    </source>
</reference>
<dbReference type="Pfam" id="PF13229">
    <property type="entry name" value="Beta_helix"/>
    <property type="match status" value="1"/>
</dbReference>
<evidence type="ECO:0000313" key="2">
    <source>
        <dbReference type="EMBL" id="TSP12622.1"/>
    </source>
</evidence>
<feature type="domain" description="Right handed beta helix" evidence="1">
    <location>
        <begin position="162"/>
        <end position="353"/>
    </location>
</feature>
<dbReference type="Gene3D" id="2.160.20.10">
    <property type="entry name" value="Single-stranded right-handed beta-helix, Pectin lyase-like"/>
    <property type="match status" value="1"/>
</dbReference>
<protein>
    <submittedName>
        <fullName evidence="3">Right-handed parallel beta-helix repeat-containing protein</fullName>
    </submittedName>
</protein>